<comment type="subunit">
    <text evidence="4 13">Homodimer.</text>
</comment>
<evidence type="ECO:0000256" key="13">
    <source>
        <dbReference type="RuleBase" id="RU363113"/>
    </source>
</evidence>
<evidence type="ECO:0000256" key="4">
    <source>
        <dbReference type="ARBA" id="ARBA00011738"/>
    </source>
</evidence>
<dbReference type="SUPFAM" id="SSF55103">
    <property type="entry name" value="FAD-linked oxidases, C-terminal domain"/>
    <property type="match status" value="1"/>
</dbReference>
<comment type="pathway">
    <text evidence="2 13">Glycerolipid metabolism; ether lipid biosynthesis.</text>
</comment>
<dbReference type="GO" id="GO:0008609">
    <property type="term" value="F:alkylglycerone-phosphate synthase activity"/>
    <property type="evidence" value="ECO:0007669"/>
    <property type="project" value="UniProtKB-EC"/>
</dbReference>
<dbReference type="InterPro" id="IPR006094">
    <property type="entry name" value="Oxid_FAD_bind_N"/>
</dbReference>
<feature type="active site" description="Proton donor/acceptor" evidence="9">
    <location>
        <position position="553"/>
    </location>
</feature>
<feature type="site" description="Important for enzyme activity" evidence="12">
    <location>
        <position position="395"/>
    </location>
</feature>
<dbReference type="Gene3D" id="3.30.43.10">
    <property type="entry name" value="Uridine Diphospho-n-acetylenolpyruvylglucosamine Reductase, domain 2"/>
    <property type="match status" value="1"/>
</dbReference>
<dbReference type="InterPro" id="IPR016164">
    <property type="entry name" value="FAD-linked_Oxase-like_C"/>
</dbReference>
<dbReference type="InterPro" id="IPR025650">
    <property type="entry name" value="Alkyl-DHAP_Synthase"/>
</dbReference>
<dbReference type="Gene3D" id="3.30.70.3450">
    <property type="match status" value="1"/>
</dbReference>
<evidence type="ECO:0000256" key="5">
    <source>
        <dbReference type="ARBA" id="ARBA00012385"/>
    </source>
</evidence>
<evidence type="ECO:0000256" key="6">
    <source>
        <dbReference type="ARBA" id="ARBA00022630"/>
    </source>
</evidence>
<feature type="binding site" evidence="11">
    <location>
        <begin position="344"/>
        <end position="350"/>
    </location>
    <ligand>
        <name>FAD</name>
        <dbReference type="ChEBI" id="CHEBI:57692"/>
    </ligand>
</feature>
<sequence>MTNIGIATTTDVMLDYLQFTQITVLQVNATCTEITFNSYRPPPPTEIVSQYHHTDRTHYTQELLKWNGWGYKDSEFRVNNKGVIEFTGNRYPIGNKELPYFTSWVKNTFNVNLANQVKPKMLPKEYPEPIINNTFLEVITNSSINYSLHGIDRLVRSHGHSLREIFMLKKGILKRIPDIVLWPKNHEDVLWIVRVCIEFGVVCIPFGGGTSVSGAANCPEHEKRTILSLDTSQMNRILWIDSENLLAYCEAGILGQDLERELRLRGLTSGHEPDSYEFSSFGGWVATRASGMKKNVYGNIEDLVLRIRMVTGRIDEPEITLEHKVQVPRTSCGPNFDHVILGSEGTLGVITEIVFKIRPLPSIVKYGSIVFPDFESGVRALREVAKERCQPASIRLMDNEQFKFGQALRTETGWGGLVMQGLKQAYITRIKGFNWNALCVATLLFEGNSTKDICLHETKIYEITKRHGGVPSGETNGERGYTLTFVIAYIRDLGLDYHVLAESFETSVSWNQASTLCRNVKARVEIECHAKGIVHYLISCRLTQTYDSGCCIYFYMGFNYETLADPIACYEAIEESAREEILACGGSLSHHHGIGKLRARFYPEMVGDVGLSLYRSTKKHLDPNNIFATNNLDSTLKAKL</sequence>
<dbReference type="KEGG" id="csol:105360849"/>
<dbReference type="RefSeq" id="XP_011496151.1">
    <property type="nucleotide sequence ID" value="XM_011497849.1"/>
</dbReference>
<dbReference type="PROSITE" id="PS51387">
    <property type="entry name" value="FAD_PCMH"/>
    <property type="match status" value="1"/>
</dbReference>
<dbReference type="GO" id="GO:0008610">
    <property type="term" value="P:lipid biosynthetic process"/>
    <property type="evidence" value="ECO:0007669"/>
    <property type="project" value="InterPro"/>
</dbReference>
<feature type="binding site" evidence="11">
    <location>
        <begin position="205"/>
        <end position="211"/>
    </location>
    <ligand>
        <name>FAD</name>
        <dbReference type="ChEBI" id="CHEBI:57692"/>
    </ligand>
</feature>
<feature type="domain" description="FAD-binding PCMH-type" evidence="14">
    <location>
        <begin position="173"/>
        <end position="360"/>
    </location>
</feature>
<dbReference type="Gene3D" id="1.10.45.10">
    <property type="entry name" value="Vanillyl-alcohol Oxidase, Chain A, domain 4"/>
    <property type="match status" value="1"/>
</dbReference>
<dbReference type="AlphaFoldDB" id="A0AAJ6YDN9"/>
<dbReference type="GO" id="GO:0005777">
    <property type="term" value="C:peroxisome"/>
    <property type="evidence" value="ECO:0007669"/>
    <property type="project" value="UniProtKB-SubCell"/>
</dbReference>
<dbReference type="InterPro" id="IPR016169">
    <property type="entry name" value="FAD-bd_PCMH_sub2"/>
</dbReference>
<comment type="catalytic activity">
    <reaction evidence="13">
        <text>a long chain fatty alcohol + a 1-acylglycerone 3-phosphate = a 1-O-alkylglycerone 3-phosphate + a long-chain fatty acid + H(+)</text>
        <dbReference type="Rhea" id="RHEA:36171"/>
        <dbReference type="ChEBI" id="CHEBI:15378"/>
        <dbReference type="ChEBI" id="CHEBI:17135"/>
        <dbReference type="ChEBI" id="CHEBI:57534"/>
        <dbReference type="ChEBI" id="CHEBI:57560"/>
        <dbReference type="ChEBI" id="CHEBI:73315"/>
        <dbReference type="EC" id="2.5.1.26"/>
    </reaction>
</comment>
<keyword evidence="13" id="KW-0444">Lipid biosynthesis</keyword>
<keyword evidence="8 13" id="KW-0576">Peroxisome</keyword>
<dbReference type="InterPro" id="IPR036318">
    <property type="entry name" value="FAD-bd_PCMH-like_sf"/>
</dbReference>
<dbReference type="InterPro" id="IPR016166">
    <property type="entry name" value="FAD-bd_PCMH"/>
</dbReference>
<dbReference type="Gene3D" id="3.30.160.650">
    <property type="match status" value="1"/>
</dbReference>
<dbReference type="Pfam" id="PF01565">
    <property type="entry name" value="FAD_binding_4"/>
    <property type="match status" value="1"/>
</dbReference>
<dbReference type="GO" id="GO:0071949">
    <property type="term" value="F:FAD binding"/>
    <property type="evidence" value="ECO:0007669"/>
    <property type="project" value="InterPro"/>
</dbReference>
<dbReference type="CTD" id="8540"/>
<accession>A0AAJ6YDN9</accession>
<evidence type="ECO:0000256" key="3">
    <source>
        <dbReference type="ARBA" id="ARBA00008000"/>
    </source>
</evidence>
<keyword evidence="13" id="KW-0443">Lipid metabolism</keyword>
<dbReference type="Gene3D" id="3.30.465.10">
    <property type="match status" value="1"/>
</dbReference>
<dbReference type="PANTHER" id="PTHR46568:SF1">
    <property type="entry name" value="ALKYLDIHYDROXYACETONEPHOSPHATE SYNTHASE, PEROXISOMAL"/>
    <property type="match status" value="1"/>
</dbReference>
<proteinExistence type="inferred from homology"/>
<evidence type="ECO:0000256" key="9">
    <source>
        <dbReference type="PIRSR" id="PIRSR625650-1"/>
    </source>
</evidence>
<protein>
    <recommendedName>
        <fullName evidence="5 13">Alkylglycerone-phosphate synthase</fullName>
        <shortName evidence="13">Alkyl-DHAP synthase</shortName>
        <ecNumber evidence="5 13">2.5.1.26</ecNumber>
    </recommendedName>
</protein>
<evidence type="ECO:0000256" key="1">
    <source>
        <dbReference type="ARBA" id="ARBA00004275"/>
    </source>
</evidence>
<evidence type="ECO:0000256" key="12">
    <source>
        <dbReference type="PIRSR" id="PIRSR625650-4"/>
    </source>
</evidence>
<dbReference type="PANTHER" id="PTHR46568">
    <property type="entry name" value="ALKYLDIHYDROXYACETONEPHOSPHATE SYNTHASE, PEROXISOMAL"/>
    <property type="match status" value="1"/>
</dbReference>
<evidence type="ECO:0000256" key="7">
    <source>
        <dbReference type="ARBA" id="ARBA00022827"/>
    </source>
</evidence>
<evidence type="ECO:0000313" key="15">
    <source>
        <dbReference type="Proteomes" id="UP000695007"/>
    </source>
</evidence>
<dbReference type="SUPFAM" id="SSF56176">
    <property type="entry name" value="FAD-binding/transporter-associated domain-like"/>
    <property type="match status" value="1"/>
</dbReference>
<dbReference type="InterPro" id="IPR016167">
    <property type="entry name" value="FAD-bd_PCMH_sub1"/>
</dbReference>
<evidence type="ECO:0000256" key="8">
    <source>
        <dbReference type="ARBA" id="ARBA00023140"/>
    </source>
</evidence>
<gene>
    <name evidence="16" type="primary">LOC105360849</name>
</gene>
<dbReference type="EC" id="2.5.1.26" evidence="5 13"/>
<comment type="similarity">
    <text evidence="3 13">Belongs to the FAD-binding oxidoreductase/transferase type 4 family.</text>
</comment>
<dbReference type="Gene3D" id="3.30.300.330">
    <property type="match status" value="1"/>
</dbReference>
<evidence type="ECO:0000313" key="16">
    <source>
        <dbReference type="RefSeq" id="XP_011496151.1"/>
    </source>
</evidence>
<comment type="subcellular location">
    <subcellularLocation>
        <location evidence="1 13">Peroxisome</location>
    </subcellularLocation>
</comment>
<keyword evidence="7 11" id="KW-0274">FAD</keyword>
<reference evidence="16" key="1">
    <citation type="submission" date="2025-08" db="UniProtKB">
        <authorList>
            <consortium name="RefSeq"/>
        </authorList>
    </citation>
    <scope>IDENTIFICATION</scope>
</reference>
<dbReference type="InterPro" id="IPR004113">
    <property type="entry name" value="FAD-bd_oxidored_4_C"/>
</dbReference>
<organism evidence="15 16">
    <name type="scientific">Ceratosolen solmsi marchali</name>
    <dbReference type="NCBI Taxonomy" id="326594"/>
    <lineage>
        <taxon>Eukaryota</taxon>
        <taxon>Metazoa</taxon>
        <taxon>Ecdysozoa</taxon>
        <taxon>Arthropoda</taxon>
        <taxon>Hexapoda</taxon>
        <taxon>Insecta</taxon>
        <taxon>Pterygota</taxon>
        <taxon>Neoptera</taxon>
        <taxon>Endopterygota</taxon>
        <taxon>Hymenoptera</taxon>
        <taxon>Apocrita</taxon>
        <taxon>Proctotrupomorpha</taxon>
        <taxon>Chalcidoidea</taxon>
        <taxon>Agaonidae</taxon>
        <taxon>Agaoninae</taxon>
        <taxon>Ceratosolen</taxon>
    </lineage>
</organism>
<keyword evidence="13" id="KW-0808">Transferase</keyword>
<evidence type="ECO:0000259" key="14">
    <source>
        <dbReference type="PROSITE" id="PS51387"/>
    </source>
</evidence>
<comment type="cofactor">
    <cofactor evidence="11 13">
        <name>FAD</name>
        <dbReference type="ChEBI" id="CHEBI:57692"/>
    </cofactor>
</comment>
<dbReference type="Pfam" id="PF02913">
    <property type="entry name" value="FAD-oxidase_C"/>
    <property type="match status" value="1"/>
</dbReference>
<dbReference type="InterPro" id="IPR016171">
    <property type="entry name" value="Vanillyl_alc_oxidase_C-sub2"/>
</dbReference>
<name>A0AAJ6YDN9_9HYME</name>
<evidence type="ECO:0000256" key="2">
    <source>
        <dbReference type="ARBA" id="ARBA00004670"/>
    </source>
</evidence>
<feature type="binding site" evidence="11">
    <location>
        <begin position="287"/>
        <end position="290"/>
    </location>
    <ligand>
        <name>FAD</name>
        <dbReference type="ChEBI" id="CHEBI:57692"/>
    </ligand>
</feature>
<evidence type="ECO:0000256" key="11">
    <source>
        <dbReference type="PIRSR" id="PIRSR625650-3"/>
    </source>
</evidence>
<feature type="binding site" evidence="10">
    <location>
        <position position="491"/>
    </location>
    <ligand>
        <name>substrate</name>
    </ligand>
</feature>
<comment type="function">
    <text evidence="13">Catalyzes the exchange of an acyl for a long-chain alkyl group and the formation of the ether bond in the biosynthesis of ether phospholipids.</text>
</comment>
<dbReference type="Proteomes" id="UP000695007">
    <property type="component" value="Unplaced"/>
</dbReference>
<keyword evidence="6 13" id="KW-0285">Flavoprotein</keyword>
<evidence type="ECO:0000256" key="10">
    <source>
        <dbReference type="PIRSR" id="PIRSR625650-2"/>
    </source>
</evidence>
<keyword evidence="15" id="KW-1185">Reference proteome</keyword>
<dbReference type="GeneID" id="105360849"/>